<dbReference type="NCBIfam" id="TIGR02737">
    <property type="entry name" value="caa3_CtaG"/>
    <property type="match status" value="1"/>
</dbReference>
<feature type="transmembrane region" description="Helical" evidence="6">
    <location>
        <begin position="83"/>
        <end position="102"/>
    </location>
</feature>
<sequence>MSIDIFGFRALWSPYFLGSLIAILILYFMIVGPWRHRFTHSEPTSIKTKILFVIGMALLYFCKGSPIDLLGHMTMTAHMTQMATLYLIVPTFFILGVPNWLWRTFINLKVIKPLFTFFTKPLIALVVFNGSFSLYHIPLIFDFVKTNVFIHAATTTFIFIAAFFMWWPLINKLEEWNTLSGLKKVGYIFADGMLLTPACALIIFSDVAMYSTYTELGSWVTALELCVPASMLASLNLTGPEMFNFMPPLEDQRTGGVIMKIIQEFVYAILLGKVFFEWVRKEREEEKILDEQLLKPQTN</sequence>
<organism evidence="7 8">
    <name type="scientific">Fredinandcohnia salidurans</name>
    <dbReference type="NCBI Taxonomy" id="2595041"/>
    <lineage>
        <taxon>Bacteria</taxon>
        <taxon>Bacillati</taxon>
        <taxon>Bacillota</taxon>
        <taxon>Bacilli</taxon>
        <taxon>Bacillales</taxon>
        <taxon>Bacillaceae</taxon>
        <taxon>Fredinandcohnia</taxon>
    </lineage>
</organism>
<feature type="transmembrane region" description="Helical" evidence="6">
    <location>
        <begin position="12"/>
        <end position="30"/>
    </location>
</feature>
<comment type="caution">
    <text evidence="7">The sequence shown here is derived from an EMBL/GenBank/DDBJ whole genome shotgun (WGS) entry which is preliminary data.</text>
</comment>
<dbReference type="InterPro" id="IPR014108">
    <property type="entry name" value="Caa3-assmbl_CtaG"/>
</dbReference>
<evidence type="ECO:0000256" key="6">
    <source>
        <dbReference type="SAM" id="Phobius"/>
    </source>
</evidence>
<evidence type="ECO:0000313" key="8">
    <source>
        <dbReference type="Proteomes" id="UP001597227"/>
    </source>
</evidence>
<keyword evidence="3 6" id="KW-0812">Transmembrane</keyword>
<dbReference type="RefSeq" id="WP_304215813.1">
    <property type="nucleotide sequence ID" value="NZ_JBHUEK010000007.1"/>
</dbReference>
<feature type="transmembrane region" description="Helical" evidence="6">
    <location>
        <begin position="148"/>
        <end position="167"/>
    </location>
</feature>
<keyword evidence="2" id="KW-1003">Cell membrane</keyword>
<evidence type="ECO:0000256" key="4">
    <source>
        <dbReference type="ARBA" id="ARBA00022989"/>
    </source>
</evidence>
<dbReference type="InterPro" id="IPR019108">
    <property type="entry name" value="Caa3_assmbl_CtaG-rel"/>
</dbReference>
<proteinExistence type="predicted"/>
<feature type="transmembrane region" description="Helical" evidence="6">
    <location>
        <begin position="122"/>
        <end position="141"/>
    </location>
</feature>
<dbReference type="EMBL" id="JBHUEK010000007">
    <property type="protein sequence ID" value="MFD1777760.1"/>
    <property type="molecule type" value="Genomic_DNA"/>
</dbReference>
<gene>
    <name evidence="7" type="primary">ctaG</name>
    <name evidence="7" type="ORF">ACFSFW_03705</name>
</gene>
<dbReference type="Proteomes" id="UP001597227">
    <property type="component" value="Unassembled WGS sequence"/>
</dbReference>
<name>A0ABW4ML81_9BACI</name>
<reference evidence="8" key="1">
    <citation type="journal article" date="2019" name="Int. J. Syst. Evol. Microbiol.">
        <title>The Global Catalogue of Microorganisms (GCM) 10K type strain sequencing project: providing services to taxonomists for standard genome sequencing and annotation.</title>
        <authorList>
            <consortium name="The Broad Institute Genomics Platform"/>
            <consortium name="The Broad Institute Genome Sequencing Center for Infectious Disease"/>
            <person name="Wu L."/>
            <person name="Ma J."/>
        </authorList>
    </citation>
    <scope>NUCLEOTIDE SEQUENCE [LARGE SCALE GENOMIC DNA]</scope>
    <source>
        <strain evidence="8">CCUG 15531</strain>
    </source>
</reference>
<evidence type="ECO:0000256" key="1">
    <source>
        <dbReference type="ARBA" id="ARBA00004651"/>
    </source>
</evidence>
<dbReference type="Pfam" id="PF09678">
    <property type="entry name" value="Caa3_CtaG"/>
    <property type="match status" value="1"/>
</dbReference>
<evidence type="ECO:0000256" key="3">
    <source>
        <dbReference type="ARBA" id="ARBA00022692"/>
    </source>
</evidence>
<protein>
    <submittedName>
        <fullName evidence="7">Cytochrome c oxidase assembly factor CtaG</fullName>
    </submittedName>
</protein>
<evidence type="ECO:0000256" key="2">
    <source>
        <dbReference type="ARBA" id="ARBA00022475"/>
    </source>
</evidence>
<comment type="subcellular location">
    <subcellularLocation>
        <location evidence="1">Cell membrane</location>
        <topology evidence="1">Multi-pass membrane protein</topology>
    </subcellularLocation>
</comment>
<evidence type="ECO:0000256" key="5">
    <source>
        <dbReference type="ARBA" id="ARBA00023136"/>
    </source>
</evidence>
<accession>A0ABW4ML81</accession>
<evidence type="ECO:0000313" key="7">
    <source>
        <dbReference type="EMBL" id="MFD1777760.1"/>
    </source>
</evidence>
<keyword evidence="5 6" id="KW-0472">Membrane</keyword>
<keyword evidence="8" id="KW-1185">Reference proteome</keyword>
<feature type="transmembrane region" description="Helical" evidence="6">
    <location>
        <begin position="187"/>
        <end position="204"/>
    </location>
</feature>
<keyword evidence="4 6" id="KW-1133">Transmembrane helix</keyword>
<feature type="transmembrane region" description="Helical" evidence="6">
    <location>
        <begin position="50"/>
        <end position="71"/>
    </location>
</feature>